<organism evidence="1 2">
    <name type="scientific">Kyrpidia tusciae (strain DSM 2912 / NBRC 15312 / T2)</name>
    <name type="common">Bacillus tusciae</name>
    <dbReference type="NCBI Taxonomy" id="562970"/>
    <lineage>
        <taxon>Bacteria</taxon>
        <taxon>Bacillati</taxon>
        <taxon>Bacillota</taxon>
        <taxon>Bacilli</taxon>
        <taxon>Bacillales</taxon>
        <taxon>Alicyclobacillaceae</taxon>
        <taxon>Kyrpidia</taxon>
    </lineage>
</organism>
<protein>
    <recommendedName>
        <fullName evidence="3">Ferritin-like domain-containing protein</fullName>
    </recommendedName>
</protein>
<accession>D5WU98</accession>
<dbReference type="AlphaFoldDB" id="D5WU98"/>
<dbReference type="eggNOG" id="COG0425">
    <property type="taxonomic scope" value="Bacteria"/>
</dbReference>
<sequence>MPYVLSEQEQKTYSTMEELLEHNLERLKRGTLDLSWMNPRYPERWGVRIKPSAHGLTMMDLSRNKEYGTIPTRATTKGFVPRGAFIHPEEEKLLPDMGYDVLDKFHLYSDNVMALYEEAKSRQWNAATAIPWEKLKPLPEDLEKAVCQNCTLLTQVEFVAGDFPSKWVWRIPNDFFEVKAFLSTQMMDEARHTEVFRKRALANGGGLLKAGVGVEWALKAILDAPDHSFGTFILNVIGEGMILTLFRAGEYLAHTSVDQEIFRRCMQDEARHVSYGTMELKFFLDNAPDREKALEEMHSFADFAERAILGAVVEPTTVEPLMILFAGSVKKIDQGMDSVKMFWSALVGEYLQRCERAGFSRRDRCKIPLDLPVA</sequence>
<dbReference type="KEGG" id="bts:Btus_2700"/>
<evidence type="ECO:0000313" key="1">
    <source>
        <dbReference type="EMBL" id="ADG07350.1"/>
    </source>
</evidence>
<dbReference type="GO" id="GO:0016491">
    <property type="term" value="F:oxidoreductase activity"/>
    <property type="evidence" value="ECO:0007669"/>
    <property type="project" value="InterPro"/>
</dbReference>
<name>D5WU98_KYRT2</name>
<dbReference type="SUPFAM" id="SSF47240">
    <property type="entry name" value="Ferritin-like"/>
    <property type="match status" value="1"/>
</dbReference>
<keyword evidence="2" id="KW-1185">Reference proteome</keyword>
<dbReference type="InterPro" id="IPR012348">
    <property type="entry name" value="RNR-like"/>
</dbReference>
<dbReference type="InterPro" id="IPR009078">
    <property type="entry name" value="Ferritin-like_SF"/>
</dbReference>
<gene>
    <name evidence="1" type="ordered locus">Btus_2700</name>
</gene>
<evidence type="ECO:0000313" key="2">
    <source>
        <dbReference type="Proteomes" id="UP000002368"/>
    </source>
</evidence>
<dbReference type="Gene3D" id="1.10.620.20">
    <property type="entry name" value="Ribonucleotide Reductase, subunit A"/>
    <property type="match status" value="1"/>
</dbReference>
<dbReference type="EMBL" id="CP002017">
    <property type="protein sequence ID" value="ADG07350.1"/>
    <property type="molecule type" value="Genomic_DNA"/>
</dbReference>
<dbReference type="CDD" id="cd00657">
    <property type="entry name" value="Ferritin_like"/>
    <property type="match status" value="1"/>
</dbReference>
<dbReference type="STRING" id="562970.Btus_2700"/>
<proteinExistence type="predicted"/>
<dbReference type="HOGENOM" id="CLU_782304_0_0_9"/>
<dbReference type="Proteomes" id="UP000002368">
    <property type="component" value="Chromosome"/>
</dbReference>
<reference evidence="1 2" key="1">
    <citation type="journal article" date="2011" name="Stand. Genomic Sci.">
        <title>Complete genome sequence of the thermophilic, hydrogen-oxidizing Bacillus tusciae type strain (T2) and reclassification in the new genus, Kyrpidia gen. nov. as Kyrpidia tusciae comb. nov. and emendation of the family Alicyclobacillaceae da Costa and Rainey, 2010.</title>
        <authorList>
            <person name="Klenk H.P."/>
            <person name="Lapidus A."/>
            <person name="Chertkov O."/>
            <person name="Copeland A."/>
            <person name="Del Rio T.G."/>
            <person name="Nolan M."/>
            <person name="Lucas S."/>
            <person name="Chen F."/>
            <person name="Tice H."/>
            <person name="Cheng J.F."/>
            <person name="Han C."/>
            <person name="Bruce D."/>
            <person name="Goodwin L."/>
            <person name="Pitluck S."/>
            <person name="Pati A."/>
            <person name="Ivanova N."/>
            <person name="Mavromatis K."/>
            <person name="Daum C."/>
            <person name="Chen A."/>
            <person name="Palaniappan K."/>
            <person name="Chang Y.J."/>
            <person name="Land M."/>
            <person name="Hauser L."/>
            <person name="Jeffries C.D."/>
            <person name="Detter J.C."/>
            <person name="Rohde M."/>
            <person name="Abt B."/>
            <person name="Pukall R."/>
            <person name="Goker M."/>
            <person name="Bristow J."/>
            <person name="Markowitz V."/>
            <person name="Hugenholtz P."/>
            <person name="Eisen J.A."/>
        </authorList>
    </citation>
    <scope>NUCLEOTIDE SEQUENCE [LARGE SCALE GENOMIC DNA]</scope>
    <source>
        <strain evidence="1 2">DSM 2912</strain>
    </source>
</reference>
<evidence type="ECO:0008006" key="3">
    <source>
        <dbReference type="Google" id="ProtNLM"/>
    </source>
</evidence>